<dbReference type="EMBL" id="CP060122">
    <property type="protein sequence ID" value="QNG45333.1"/>
    <property type="molecule type" value="Genomic_DNA"/>
</dbReference>
<organism evidence="1 2">
    <name type="scientific">Sphingobium yanoikuyae</name>
    <name type="common">Sphingomonas yanoikuyae</name>
    <dbReference type="NCBI Taxonomy" id="13690"/>
    <lineage>
        <taxon>Bacteria</taxon>
        <taxon>Pseudomonadati</taxon>
        <taxon>Pseudomonadota</taxon>
        <taxon>Alphaproteobacteria</taxon>
        <taxon>Sphingomonadales</taxon>
        <taxon>Sphingomonadaceae</taxon>
        <taxon>Sphingobium</taxon>
    </lineage>
</organism>
<gene>
    <name evidence="1" type="ORF">H3V42_26610</name>
</gene>
<proteinExistence type="predicted"/>
<name>A0A9X7U7T5_SPHYA</name>
<dbReference type="Proteomes" id="UP000515377">
    <property type="component" value="Chromosome"/>
</dbReference>
<accession>A0A9X7U7T5</accession>
<evidence type="ECO:0000313" key="2">
    <source>
        <dbReference type="Proteomes" id="UP000515377"/>
    </source>
</evidence>
<reference evidence="1 2" key="1">
    <citation type="submission" date="2020-07" db="EMBL/GenBank/DDBJ databases">
        <title>Whole genome sequence of Sphingobium yanoikuyae A3.</title>
        <authorList>
            <person name="Han S.-S."/>
        </authorList>
    </citation>
    <scope>NUCLEOTIDE SEQUENCE [LARGE SCALE GENOMIC DNA]</scope>
    <source>
        <strain evidence="1 2">A3</strain>
    </source>
</reference>
<protein>
    <submittedName>
        <fullName evidence="1">Uncharacterized protein</fullName>
    </submittedName>
</protein>
<evidence type="ECO:0000313" key="1">
    <source>
        <dbReference type="EMBL" id="QNG45333.1"/>
    </source>
</evidence>
<dbReference type="AlphaFoldDB" id="A0A9X7U7T5"/>
<sequence>MQIRRFGFSFCLFGCRLLVEEALIKPVRKPIAKGGTMRAFDAAQIARYNVEEFFRSITSACGRGLNQRRFGSAIDIALSGHAA</sequence>